<evidence type="ECO:0000313" key="1">
    <source>
        <dbReference type="EMBL" id="CAG6395643.1"/>
    </source>
</evidence>
<dbReference type="AlphaFoldDB" id="A0A9W4DSW4"/>
<keyword evidence="2" id="KW-1185">Reference proteome</keyword>
<protein>
    <submittedName>
        <fullName evidence="1">Uncharacterized protein</fullName>
    </submittedName>
</protein>
<dbReference type="EMBL" id="CAJSLV010000064">
    <property type="protein sequence ID" value="CAG6395643.1"/>
    <property type="molecule type" value="Genomic_DNA"/>
</dbReference>
<comment type="caution">
    <text evidence="1">The sequence shown here is derived from an EMBL/GenBank/DDBJ whole genome shotgun (WGS) entry which is preliminary data.</text>
</comment>
<sequence length="183" mass="20287">MDRPGPSGDTCRGWLDAAMSAGTHAESGLTKSVWSDADFDVMGWHDATVHGLCVQPAASDDALPRLLLDLDYIVRWVHPVAPETHFSFWIAPSTLAFDDVWDVEGDLDFKGTALSLDIDHLRRSTPEDPRGGPRWHLEGHSFDLTFRAAGFHQYMRRPPRFSPRLVLTPAGRGGLSFTETGFV</sequence>
<evidence type="ECO:0000313" key="2">
    <source>
        <dbReference type="Proteomes" id="UP001152519"/>
    </source>
</evidence>
<name>A0A9W4DSW4_9ACTN</name>
<reference evidence="1" key="1">
    <citation type="submission" date="2021-05" db="EMBL/GenBank/DDBJ databases">
        <authorList>
            <person name="Arsene-Ploetze F."/>
        </authorList>
    </citation>
    <scope>NUCLEOTIDE SEQUENCE</scope>
    <source>
        <strain evidence="1">DSM 42138</strain>
    </source>
</reference>
<proteinExistence type="predicted"/>
<accession>A0A9W4DSW4</accession>
<organism evidence="1 2">
    <name type="scientific">Actinacidiphila cocklensis</name>
    <dbReference type="NCBI Taxonomy" id="887465"/>
    <lineage>
        <taxon>Bacteria</taxon>
        <taxon>Bacillati</taxon>
        <taxon>Actinomycetota</taxon>
        <taxon>Actinomycetes</taxon>
        <taxon>Kitasatosporales</taxon>
        <taxon>Streptomycetaceae</taxon>
        <taxon>Actinacidiphila</taxon>
    </lineage>
</organism>
<dbReference type="Proteomes" id="UP001152519">
    <property type="component" value="Unassembled WGS sequence"/>
</dbReference>
<gene>
    <name evidence="1" type="ORF">SCOCK_340067</name>
</gene>